<organism evidence="3 4">
    <name type="scientific">Pseudomarimonas salicorniae</name>
    <dbReference type="NCBI Taxonomy" id="2933270"/>
    <lineage>
        <taxon>Bacteria</taxon>
        <taxon>Pseudomonadati</taxon>
        <taxon>Pseudomonadota</taxon>
        <taxon>Gammaproteobacteria</taxon>
        <taxon>Lysobacterales</taxon>
        <taxon>Lysobacteraceae</taxon>
        <taxon>Pseudomarimonas</taxon>
    </lineage>
</organism>
<feature type="signal peptide" evidence="2">
    <location>
        <begin position="1"/>
        <end position="22"/>
    </location>
</feature>
<feature type="compositionally biased region" description="Basic and acidic residues" evidence="1">
    <location>
        <begin position="27"/>
        <end position="39"/>
    </location>
</feature>
<feature type="chain" id="PRO_5047528927" evidence="2">
    <location>
        <begin position="23"/>
        <end position="114"/>
    </location>
</feature>
<keyword evidence="2" id="KW-0732">Signal</keyword>
<evidence type="ECO:0000313" key="3">
    <source>
        <dbReference type="EMBL" id="MCK7592152.1"/>
    </source>
</evidence>
<accession>A0ABT0GDP1</accession>
<dbReference type="Gene3D" id="2.20.130.30">
    <property type="entry name" value="Protein of unknown function DUF2782"/>
    <property type="match status" value="1"/>
</dbReference>
<dbReference type="Pfam" id="PF11191">
    <property type="entry name" value="DUF2782"/>
    <property type="match status" value="1"/>
</dbReference>
<dbReference type="EMBL" id="JALNMH010000001">
    <property type="protein sequence ID" value="MCK7592152.1"/>
    <property type="molecule type" value="Genomic_DNA"/>
</dbReference>
<dbReference type="InterPro" id="IPR021357">
    <property type="entry name" value="DUF2782"/>
</dbReference>
<evidence type="ECO:0000256" key="1">
    <source>
        <dbReference type="SAM" id="MobiDB-lite"/>
    </source>
</evidence>
<comment type="caution">
    <text evidence="3">The sequence shown here is derived from an EMBL/GenBank/DDBJ whole genome shotgun (WGS) entry which is preliminary data.</text>
</comment>
<reference evidence="3" key="1">
    <citation type="submission" date="2022-04" db="EMBL/GenBank/DDBJ databases">
        <title>Lysobacter sp. CAU 1642 isolated from sea sand.</title>
        <authorList>
            <person name="Kim W."/>
        </authorList>
    </citation>
    <scope>NUCLEOTIDE SEQUENCE</scope>
    <source>
        <strain evidence="3">CAU 1642</strain>
    </source>
</reference>
<sequence>MNRLSCLLLATLVGLAPLAALAQEPPPPREDAPLPEKLDTVPPPEDEPTVKIRAVDNGDTVEEYRVNGRLTMVKVRPRGGVPYTLVDTNGDGRLDRKDTEGPVAPVYWTLYEWD</sequence>
<dbReference type="Proteomes" id="UP001431449">
    <property type="component" value="Unassembled WGS sequence"/>
</dbReference>
<dbReference type="RefSeq" id="WP_248204140.1">
    <property type="nucleotide sequence ID" value="NZ_JALNMH010000001.1"/>
</dbReference>
<name>A0ABT0GDP1_9GAMM</name>
<evidence type="ECO:0000256" key="2">
    <source>
        <dbReference type="SAM" id="SignalP"/>
    </source>
</evidence>
<protein>
    <submittedName>
        <fullName evidence="3">DUF2782 domain-containing protein</fullName>
    </submittedName>
</protein>
<keyword evidence="4" id="KW-1185">Reference proteome</keyword>
<gene>
    <name evidence="3" type="ORF">M0G41_00540</name>
</gene>
<feature type="region of interest" description="Disordered" evidence="1">
    <location>
        <begin position="22"/>
        <end position="50"/>
    </location>
</feature>
<evidence type="ECO:0000313" key="4">
    <source>
        <dbReference type="Proteomes" id="UP001431449"/>
    </source>
</evidence>
<proteinExistence type="predicted"/>